<dbReference type="AlphaFoldDB" id="A0A078K6Z8"/>
<reference evidence="4" key="4">
    <citation type="submission" date="2019-05" db="EMBL/GenBank/DDBJ databases">
        <authorList>
            <consortium name="Pathogen Informatics"/>
        </authorList>
    </citation>
    <scope>NUCLEOTIDE SEQUENCE</scope>
    <source>
        <strain evidence="4">17X</strain>
    </source>
</reference>
<evidence type="ECO:0000313" key="3">
    <source>
        <dbReference type="EMBL" id="CDU16400.1"/>
    </source>
</evidence>
<reference evidence="5 6" key="1">
    <citation type="journal article" date="2014" name="BMC Biol.">
        <title>A comprehensive evaluation of rodent malaria parasite genomes and gene expression.</title>
        <authorList>
            <person name="Otto T.D."/>
            <person name="Bohme U."/>
            <person name="Jackson A.P."/>
            <person name="Hunt M."/>
            <person name="Franke-Fayard B."/>
            <person name="Hoeijmakers W.A."/>
            <person name="Religa A.A."/>
            <person name="Robertson L."/>
            <person name="Sanders M."/>
            <person name="Ogun S.A."/>
            <person name="Cunningham D."/>
            <person name="Erhart A."/>
            <person name="Billker O."/>
            <person name="Khan S.M."/>
            <person name="Stunnenberg H.G."/>
            <person name="Langhorne J."/>
            <person name="Holder A.A."/>
            <person name="Waters A.P."/>
            <person name="Newbold C.I."/>
            <person name="Pain A."/>
            <person name="Berriman M."/>
            <person name="Janse C.J."/>
        </authorList>
    </citation>
    <scope>NUCLEOTIDE SEQUENCE [LARGE SCALE GENOMIC DNA]</scope>
    <source>
        <strain evidence="4 5">17X</strain>
        <strain evidence="3 6">YM</strain>
    </source>
</reference>
<evidence type="ECO:0000256" key="2">
    <source>
        <dbReference type="SAM" id="Phobius"/>
    </source>
</evidence>
<evidence type="ECO:0000313" key="6">
    <source>
        <dbReference type="Proteomes" id="UP000072904"/>
    </source>
</evidence>
<keyword evidence="2" id="KW-0812">Transmembrane</keyword>
<name>A0A078K6Z8_PLAYE</name>
<dbReference type="VEuPathDB" id="PlasmoDB:PYYM_0402100"/>
<keyword evidence="2" id="KW-0472">Membrane</keyword>
<evidence type="ECO:0000313" key="5">
    <source>
        <dbReference type="Proteomes" id="UP000072874"/>
    </source>
</evidence>
<dbReference type="RefSeq" id="XP_022811519.1">
    <property type="nucleotide sequence ID" value="XM_022955035.1"/>
</dbReference>
<dbReference type="Pfam" id="PF06022">
    <property type="entry name" value="Cir_Bir_Yir"/>
    <property type="match status" value="1"/>
</dbReference>
<evidence type="ECO:0000313" key="4">
    <source>
        <dbReference type="EMBL" id="VTZ73140.1"/>
    </source>
</evidence>
<dbReference type="VEuPathDB" id="PlasmoDB:Py17XNL_000403847"/>
<dbReference type="Proteomes" id="UP000072874">
    <property type="component" value="Chromosome 4"/>
</dbReference>
<dbReference type="VEuPathDB" id="PlasmoDB:PY17X_0401900"/>
<dbReference type="InterPro" id="IPR006477">
    <property type="entry name" value="Yir_bir_cir"/>
</dbReference>
<dbReference type="VEuPathDB" id="PlasmoDB:PY00055"/>
<feature type="transmembrane region" description="Helical" evidence="2">
    <location>
        <begin position="287"/>
        <end position="305"/>
    </location>
</feature>
<feature type="region of interest" description="Disordered" evidence="1">
    <location>
        <begin position="219"/>
        <end position="262"/>
    </location>
</feature>
<gene>
    <name evidence="4" type="ORF">PY17X_0401900</name>
    <name evidence="3" type="ORF">PYYM_0402100</name>
</gene>
<proteinExistence type="predicted"/>
<dbReference type="Proteomes" id="UP000072904">
    <property type="component" value="Chromosome 4"/>
</dbReference>
<feature type="compositionally biased region" description="Basic and acidic residues" evidence="1">
    <location>
        <begin position="229"/>
        <end position="246"/>
    </location>
</feature>
<accession>A0A078K6Z8</accession>
<organism evidence="4 5">
    <name type="scientific">Plasmodium yoelii</name>
    <dbReference type="NCBI Taxonomy" id="5861"/>
    <lineage>
        <taxon>Eukaryota</taxon>
        <taxon>Sar</taxon>
        <taxon>Alveolata</taxon>
        <taxon>Apicomplexa</taxon>
        <taxon>Aconoidasida</taxon>
        <taxon>Haemosporida</taxon>
        <taxon>Plasmodiidae</taxon>
        <taxon>Plasmodium</taxon>
        <taxon>Plasmodium (Vinckeia)</taxon>
    </lineage>
</organism>
<dbReference type="GeneID" id="3789896"/>
<protein>
    <submittedName>
        <fullName evidence="4">YIR protein</fullName>
    </submittedName>
</protein>
<feature type="compositionally biased region" description="Polar residues" evidence="1">
    <location>
        <begin position="247"/>
        <end position="262"/>
    </location>
</feature>
<keyword evidence="2" id="KW-1133">Transmembrane helix</keyword>
<dbReference type="NCBIfam" id="TIGR01590">
    <property type="entry name" value="yir-bir-cir_Pla"/>
    <property type="match status" value="1"/>
</dbReference>
<reference evidence="3" key="3">
    <citation type="submission" date="2014-05" db="EMBL/GenBank/DDBJ databases">
        <authorList>
            <person name="Aslett A.Martin."/>
            <person name="De Silva Nishadi"/>
        </authorList>
    </citation>
    <scope>NUCLEOTIDE SEQUENCE</scope>
    <source>
        <strain evidence="3">YM</strain>
    </source>
</reference>
<evidence type="ECO:0000256" key="1">
    <source>
        <dbReference type="SAM" id="MobiDB-lite"/>
    </source>
</evidence>
<dbReference type="EMBL" id="LK934632">
    <property type="protein sequence ID" value="CDU16400.1"/>
    <property type="molecule type" value="Genomic_DNA"/>
</dbReference>
<dbReference type="OrthoDB" id="373278at2759"/>
<reference evidence="4" key="2">
    <citation type="submission" date="2014-05" db="EMBL/GenBank/DDBJ databases">
        <authorList>
            <person name="Aslett M.A."/>
            <person name="De Silva N."/>
        </authorList>
    </citation>
    <scope>NUCLEOTIDE SEQUENCE</scope>
    <source>
        <strain evidence="4">17X</strain>
    </source>
</reference>
<sequence>MLTSKVCRELESMWKFFSDELNNSGEYAFSRGILGKYCPNENCNNYIDKINAGSLWLFYEFFGKPGSTVDSNTYKDDVLCIMIWLSYKLSLKLPDDITTLNSFYSQHIQHNEKYTKSKVNDGTYGSYKEIIDVIKEYMDINITHMSKFYELLKLLCKMNTSYTNGKSNDFSEDANKFVYEYEKLLNDNDNNIDDSSYNKVLLHLSNYYNNFEKYRVPYNKQMKRPPLPTEKKAEKNDVVDSSETKIDGSSSETKIDNSSSETYQSINVTETMSYNTTLAGSSLVNKIIPVLSIFAAILFFGGISYKYSLFGFRKRSQKQHLREKIKK</sequence>
<dbReference type="EMBL" id="LM993658">
    <property type="protein sequence ID" value="VTZ73140.1"/>
    <property type="molecule type" value="Genomic_DNA"/>
</dbReference>
<dbReference type="KEGG" id="pyo:PY17X_0401900"/>